<evidence type="ECO:0000313" key="3">
    <source>
        <dbReference type="EMBL" id="NMH95274.1"/>
    </source>
</evidence>
<dbReference type="SUPFAM" id="SSF55464">
    <property type="entry name" value="Origin of replication-binding domain, RBD-like"/>
    <property type="match status" value="1"/>
</dbReference>
<organism evidence="3 4">
    <name type="scientific">Pseudonocardia bannensis</name>
    <dbReference type="NCBI Taxonomy" id="630973"/>
    <lineage>
        <taxon>Bacteria</taxon>
        <taxon>Bacillati</taxon>
        <taxon>Actinomycetota</taxon>
        <taxon>Actinomycetes</taxon>
        <taxon>Pseudonocardiales</taxon>
        <taxon>Pseudonocardiaceae</taxon>
        <taxon>Pseudonocardia</taxon>
    </lineage>
</organism>
<dbReference type="Gene3D" id="2.30.30.940">
    <property type="match status" value="1"/>
</dbReference>
<comment type="caution">
    <text evidence="3">The sequence shown here is derived from an EMBL/GenBank/DDBJ whole genome shotgun (WGS) entry which is preliminary data.</text>
</comment>
<dbReference type="Pfam" id="PF13604">
    <property type="entry name" value="AAA_30"/>
    <property type="match status" value="1"/>
</dbReference>
<dbReference type="EMBL" id="JAAXKZ010000170">
    <property type="protein sequence ID" value="NMH95274.1"/>
    <property type="molecule type" value="Genomic_DNA"/>
</dbReference>
<dbReference type="GO" id="GO:0043139">
    <property type="term" value="F:5'-3' DNA helicase activity"/>
    <property type="evidence" value="ECO:0007669"/>
    <property type="project" value="TreeGrafter"/>
</dbReference>
<dbReference type="NCBIfam" id="NF041492">
    <property type="entry name" value="MobF"/>
    <property type="match status" value="1"/>
</dbReference>
<gene>
    <name evidence="3" type="ORF">HF519_27695</name>
</gene>
<accession>A0A848DSU0</accession>
<dbReference type="PANTHER" id="PTHR43788">
    <property type="entry name" value="DNA2/NAM7 HELICASE FAMILY MEMBER"/>
    <property type="match status" value="1"/>
</dbReference>
<dbReference type="Proteomes" id="UP000586918">
    <property type="component" value="Unassembled WGS sequence"/>
</dbReference>
<dbReference type="InterPro" id="IPR050534">
    <property type="entry name" value="Coronavir_polyprotein_1ab"/>
</dbReference>
<evidence type="ECO:0000256" key="1">
    <source>
        <dbReference type="SAM" id="MobiDB-lite"/>
    </source>
</evidence>
<feature type="domain" description="TrwC relaxase" evidence="2">
    <location>
        <begin position="14"/>
        <end position="371"/>
    </location>
</feature>
<name>A0A848DSU0_9PSEU</name>
<proteinExistence type="predicted"/>
<dbReference type="Pfam" id="PF08751">
    <property type="entry name" value="TrwC"/>
    <property type="match status" value="1"/>
</dbReference>
<evidence type="ECO:0000259" key="2">
    <source>
        <dbReference type="Pfam" id="PF08751"/>
    </source>
</evidence>
<dbReference type="InterPro" id="IPR027417">
    <property type="entry name" value="P-loop_NTPase"/>
</dbReference>
<feature type="region of interest" description="Disordered" evidence="1">
    <location>
        <begin position="1456"/>
        <end position="1480"/>
    </location>
</feature>
<protein>
    <submittedName>
        <fullName evidence="3">Relaxase domain-containing protein</fullName>
    </submittedName>
</protein>
<dbReference type="CDD" id="cd18809">
    <property type="entry name" value="SF1_C_RecD"/>
    <property type="match status" value="1"/>
</dbReference>
<evidence type="ECO:0000313" key="4">
    <source>
        <dbReference type="Proteomes" id="UP000586918"/>
    </source>
</evidence>
<dbReference type="SUPFAM" id="SSF52540">
    <property type="entry name" value="P-loop containing nucleoside triphosphate hydrolases"/>
    <property type="match status" value="2"/>
</dbReference>
<dbReference type="Gene3D" id="3.40.50.300">
    <property type="entry name" value="P-loop containing nucleotide triphosphate hydrolases"/>
    <property type="match status" value="2"/>
</dbReference>
<dbReference type="InterPro" id="IPR014862">
    <property type="entry name" value="TrwC"/>
</dbReference>
<reference evidence="3 4" key="1">
    <citation type="submission" date="2020-04" db="EMBL/GenBank/DDBJ databases">
        <authorList>
            <person name="Klaysubun C."/>
            <person name="Duangmal K."/>
            <person name="Lipun K."/>
        </authorList>
    </citation>
    <scope>NUCLEOTIDE SEQUENCE [LARGE SCALE GENOMIC DNA]</scope>
    <source>
        <strain evidence="3 4">DSM 45300</strain>
    </source>
</reference>
<sequence length="1480" mass="159044">MVFVLRISNGYSPEYLLKEVATGRENYYTGAVAEGEPPGRWWGAGAEKLGLRGLVEAADMRAVYERFLDPRCEGFNDPDRWDGLDTLGQTGRAYKSEAELYAEAIEREPGASPERRAELRTEAGKNARRNVAFYDATFSVQKSVTLLHTAFEAKEVAARTAGDTESAEAWGRFRVAVEDAIWAGNNAGLTYLQDKAGYTRVGHHGGAAGRHADAHEWTVASFFQHDSRERDPQLHIHNTILNRVEGPDGKWLTVDGRSLHRWRTAGAAVAERTTEERITATLGMLLATRPDGKAREVVGVSAEAMDLISTRRRKLTVKAAELVADFEAKYGRSPTSYERERIHQAATLVTRKAKSHDGETRAQLLERIDSRIRSDISGGLAGVADAALAARTGEATAQAWSPTAVIETALADVQSRKAAWTRADLTAAINTALPDYLGTTDGVDVARLLDGLTEQALRSATPLDAARPAVEALPVALRLANGESAYQQPGAQLYATPDHVRTERYLVAAAAHGDAATLAAPQVDRFLTGLAEQGIELGVDQAAAVRGVLTSGARIETLVGPAGTGKSFVVGAVAKAWSDPELSGGPVRRVFGLATSQVATNVLAGEGLRARNVSRWLATQERLAAPVAEVSAQTSAQDEDATWRLHAGDLVVVDESAMTDTTALAAIHSFVDAAGAKLLLVGDHKQLAAVGAGGGMDLLASSGARYELADARRFTAEWERSASLRLRAGDEAVLRDYHQQGRLLDSGTAGQAEESAARAWLADTLAGQRSLLLVDTNEQAARLSSELRAELVRLGRVQETGVRLGLDGTTAGVGDVVQARRNGWHLAGVEGNRRGPINRETYRVTAVREDGSLEVTPMIAPAVDAVAGMAPERIVLPADYVASDLALGYATTVHAAQGATVDTAHAVVTGRTGPAALYVSMSRGRESNTAHVTTVSVVEDSADGREDQTIHRDPIAALSRLLDPDDALGSTSALATATESSRETEAVRTPAELLADASQLAATDRTATWLDELTADGTLSFIERARIAAEDGAASLTRVLRRAELAGRDARQTLVDAVAGRPLSGARNVTNVVYSRINERDRFDPEGKSWADWTPAVADPEWQAYLDRLAAAADQRVAALGVQAADEQPAWAVEAFGEVPEDPTERASWQEKAATVAAYRELRGHDSDDPADLLGPAPAPGQTEAFAAYRAAWRTLGRPDIDREEMELSDGQLYVRMRAAAREEAWGPRYVGNELAGTRQAAESQRRTVALRTAEAAAASDPGERGRLEQEAVDAAALAAVLDEQSAKLQEIDDARAVWLAHTAMTRVKGERSKAELSIRHADEDPEPQVTAEEWIAADKASRLEDDAHRGITEADLYDADRHDTHNDGDAATDEEGFDTARIEDDQVEVLVEPDVREIAAQEPAQVDEDVVRVPSADETSVALDDARRVLAEVTARQVLDEGQDTEQRAAELVRWHTDDHPAEHGIEEDRRVGDEYADA</sequence>
<dbReference type="PANTHER" id="PTHR43788:SF8">
    <property type="entry name" value="DNA-BINDING PROTEIN SMUBP-2"/>
    <property type="match status" value="1"/>
</dbReference>
<keyword evidence="4" id="KW-1185">Reference proteome</keyword>